<evidence type="ECO:0000256" key="7">
    <source>
        <dbReference type="ARBA" id="ARBA00022777"/>
    </source>
</evidence>
<comment type="caution">
    <text evidence="11">The sequence shown here is derived from an EMBL/GenBank/DDBJ whole genome shotgun (WGS) entry which is preliminary data.</text>
</comment>
<evidence type="ECO:0000256" key="1">
    <source>
        <dbReference type="ARBA" id="ARBA00000642"/>
    </source>
</evidence>
<evidence type="ECO:0000256" key="3">
    <source>
        <dbReference type="ARBA" id="ARBA00011245"/>
    </source>
</evidence>
<dbReference type="GO" id="GO:0004618">
    <property type="term" value="F:phosphoglycerate kinase activity"/>
    <property type="evidence" value="ECO:0007669"/>
    <property type="project" value="UniProtKB-EC"/>
</dbReference>
<evidence type="ECO:0000256" key="9">
    <source>
        <dbReference type="HAMAP-Rule" id="MF_00145"/>
    </source>
</evidence>
<comment type="catalytic activity">
    <reaction evidence="1 9 10">
        <text>(2R)-3-phosphoglycerate + ATP = (2R)-3-phospho-glyceroyl phosphate + ADP</text>
        <dbReference type="Rhea" id="RHEA:14801"/>
        <dbReference type="ChEBI" id="CHEBI:30616"/>
        <dbReference type="ChEBI" id="CHEBI:57604"/>
        <dbReference type="ChEBI" id="CHEBI:58272"/>
        <dbReference type="ChEBI" id="CHEBI:456216"/>
        <dbReference type="EC" id="2.7.2.3"/>
    </reaction>
</comment>
<keyword evidence="9" id="KW-0963">Cytoplasm</keyword>
<dbReference type="InterPro" id="IPR015824">
    <property type="entry name" value="Phosphoglycerate_kinase_N"/>
</dbReference>
<dbReference type="PANTHER" id="PTHR11406">
    <property type="entry name" value="PHOSPHOGLYCERATE KINASE"/>
    <property type="match status" value="1"/>
</dbReference>
<feature type="binding site" evidence="9">
    <location>
        <position position="65"/>
    </location>
    <ligand>
        <name>substrate</name>
    </ligand>
</feature>
<dbReference type="Proteomes" id="UP001596501">
    <property type="component" value="Unassembled WGS sequence"/>
</dbReference>
<proteinExistence type="inferred from homology"/>
<dbReference type="PRINTS" id="PR00477">
    <property type="entry name" value="PHGLYCKINASE"/>
</dbReference>
<comment type="similarity">
    <text evidence="2 9 10">Belongs to the phosphoglycerate kinase family.</text>
</comment>
<keyword evidence="9" id="KW-0324">Glycolysis</keyword>
<feature type="binding site" evidence="9">
    <location>
        <begin position="26"/>
        <end position="28"/>
    </location>
    <ligand>
        <name>substrate</name>
    </ligand>
</feature>
<feature type="binding site" evidence="9">
    <location>
        <position position="176"/>
    </location>
    <ligand>
        <name>substrate</name>
    </ligand>
</feature>
<dbReference type="Pfam" id="PF00162">
    <property type="entry name" value="PGK"/>
    <property type="match status" value="2"/>
</dbReference>
<comment type="subunit">
    <text evidence="3 9">Monomer.</text>
</comment>
<reference evidence="12" key="1">
    <citation type="journal article" date="2019" name="Int. J. Syst. Evol. Microbiol.">
        <title>The Global Catalogue of Microorganisms (GCM) 10K type strain sequencing project: providing services to taxonomists for standard genome sequencing and annotation.</title>
        <authorList>
            <consortium name="The Broad Institute Genomics Platform"/>
            <consortium name="The Broad Institute Genome Sequencing Center for Infectious Disease"/>
            <person name="Wu L."/>
            <person name="Ma J."/>
        </authorList>
    </citation>
    <scope>NUCLEOTIDE SEQUENCE [LARGE SCALE GENOMIC DNA]</scope>
    <source>
        <strain evidence="12">CGMCC 1.12371</strain>
    </source>
</reference>
<evidence type="ECO:0000256" key="2">
    <source>
        <dbReference type="ARBA" id="ARBA00008982"/>
    </source>
</evidence>
<dbReference type="PIRSF" id="PIRSF000724">
    <property type="entry name" value="Pgk"/>
    <property type="match status" value="1"/>
</dbReference>
<protein>
    <recommendedName>
        <fullName evidence="4 9">Phosphoglycerate kinase</fullName>
        <ecNumber evidence="4 9">2.7.2.3</ecNumber>
    </recommendedName>
</protein>
<accession>A0ABW2QKU3</accession>
<dbReference type="RefSeq" id="WP_382224512.1">
    <property type="nucleotide sequence ID" value="NZ_JBHTCA010000011.1"/>
</dbReference>
<dbReference type="InterPro" id="IPR001576">
    <property type="entry name" value="Phosphoglycerate_kinase"/>
</dbReference>
<keyword evidence="7 9" id="KW-0418">Kinase</keyword>
<evidence type="ECO:0000313" key="11">
    <source>
        <dbReference type="EMBL" id="MFC7410030.1"/>
    </source>
</evidence>
<keyword evidence="5 9" id="KW-0808">Transferase</keyword>
<comment type="subcellular location">
    <subcellularLocation>
        <location evidence="9">Cytoplasm</location>
    </subcellularLocation>
</comment>
<keyword evidence="12" id="KW-1185">Reference proteome</keyword>
<evidence type="ECO:0000256" key="6">
    <source>
        <dbReference type="ARBA" id="ARBA00022741"/>
    </source>
</evidence>
<dbReference type="EMBL" id="JBHTCA010000011">
    <property type="protein sequence ID" value="MFC7410030.1"/>
    <property type="molecule type" value="Genomic_DNA"/>
</dbReference>
<dbReference type="SUPFAM" id="SSF53748">
    <property type="entry name" value="Phosphoglycerate kinase"/>
    <property type="match status" value="1"/>
</dbReference>
<sequence>MTQALRFTDVVNSGFAEGKRVFIRADLNVPLLPPTLRCPPEGGSAALGRPGGGWDDSGAITEDTRIRASVPCIRLALDAGAAVMVTSHLGRPVEGEFKPEDSLAPVATRLAELLGQPVRLVAHWVDGGFDVKPGEVVLLENCRLNVGEKKNKPELAAKLGKLCDIFVHDAFGTAHRAEGTTYGIAETAPIACAGPLLAAEMDAIATALQGTFAGPPQERAVPLGGSGAAAQGGAMPKRPLIAIVAGSKVSTKLTILQSLAKNVDGLIVGGGIANTFMLAAGLKIGKSLAEPDLVGEAKAVIDAMAARGAAVPIPTDVVTAKAFAADAPATVKKATEVADDDLILDIGPETAALLAQQLKAAGTIVWNGPVGVFEFAAFENGTKVLAQAIADSSAFSIAGGGDTLAAIAKYGIEKDVGYISTGGGAFLEVLEGKTLPAFEILARRAGN</sequence>
<comment type="pathway">
    <text evidence="9">Carbohydrate degradation; glycolysis; pyruvate from D-glyceraldehyde 3-phosphate: step 2/5.</text>
</comment>
<evidence type="ECO:0000313" key="12">
    <source>
        <dbReference type="Proteomes" id="UP001596501"/>
    </source>
</evidence>
<dbReference type="InterPro" id="IPR036043">
    <property type="entry name" value="Phosphoglycerate_kinase_sf"/>
</dbReference>
<feature type="binding site" evidence="9">
    <location>
        <begin position="88"/>
        <end position="91"/>
    </location>
    <ligand>
        <name>substrate</name>
    </ligand>
</feature>
<dbReference type="HAMAP" id="MF_00145">
    <property type="entry name" value="Phosphoglyc_kinase"/>
    <property type="match status" value="1"/>
</dbReference>
<keyword evidence="8 9" id="KW-0067">ATP-binding</keyword>
<dbReference type="EC" id="2.7.2.3" evidence="4 9"/>
<comment type="caution">
    <text evidence="9">Lacks conserved residue(s) required for the propagation of feature annotation.</text>
</comment>
<dbReference type="PROSITE" id="PS00111">
    <property type="entry name" value="PGLYCERATE_KINASE"/>
    <property type="match status" value="1"/>
</dbReference>
<name>A0ABW2QKU3_9BURK</name>
<feature type="binding site" evidence="9">
    <location>
        <begin position="400"/>
        <end position="403"/>
    </location>
    <ligand>
        <name>ATP</name>
        <dbReference type="ChEBI" id="CHEBI:30616"/>
    </ligand>
</feature>
<feature type="binding site" evidence="9">
    <location>
        <position position="374"/>
    </location>
    <ligand>
        <name>ATP</name>
        <dbReference type="ChEBI" id="CHEBI:30616"/>
    </ligand>
</feature>
<feature type="binding site" evidence="9">
    <location>
        <position position="143"/>
    </location>
    <ligand>
        <name>substrate</name>
    </ligand>
</feature>
<organism evidence="11 12">
    <name type="scientific">Hydrogenophaga atypica</name>
    <dbReference type="NCBI Taxonomy" id="249409"/>
    <lineage>
        <taxon>Bacteria</taxon>
        <taxon>Pseudomonadati</taxon>
        <taxon>Pseudomonadota</taxon>
        <taxon>Betaproteobacteria</taxon>
        <taxon>Burkholderiales</taxon>
        <taxon>Comamonadaceae</taxon>
        <taxon>Hydrogenophaga</taxon>
    </lineage>
</organism>
<evidence type="ECO:0000256" key="10">
    <source>
        <dbReference type="RuleBase" id="RU000532"/>
    </source>
</evidence>
<feature type="binding site" evidence="9">
    <location>
        <position position="252"/>
    </location>
    <ligand>
        <name>ATP</name>
        <dbReference type="ChEBI" id="CHEBI:30616"/>
    </ligand>
</feature>
<keyword evidence="6 9" id="KW-0547">Nucleotide-binding</keyword>
<evidence type="ECO:0000256" key="5">
    <source>
        <dbReference type="ARBA" id="ARBA00022679"/>
    </source>
</evidence>
<evidence type="ECO:0000256" key="4">
    <source>
        <dbReference type="ARBA" id="ARBA00013061"/>
    </source>
</evidence>
<dbReference type="InterPro" id="IPR015911">
    <property type="entry name" value="Phosphoglycerate_kinase_CS"/>
</dbReference>
<dbReference type="Gene3D" id="3.40.50.1260">
    <property type="entry name" value="Phosphoglycerate kinase, N-terminal domain"/>
    <property type="match status" value="2"/>
</dbReference>
<evidence type="ECO:0000256" key="8">
    <source>
        <dbReference type="ARBA" id="ARBA00022840"/>
    </source>
</evidence>
<dbReference type="PANTHER" id="PTHR11406:SF23">
    <property type="entry name" value="PHOSPHOGLYCERATE KINASE 1, CHLOROPLASTIC-RELATED"/>
    <property type="match status" value="1"/>
</dbReference>
<gene>
    <name evidence="9" type="primary">pgk</name>
    <name evidence="11" type="ORF">ACFQPB_14270</name>
</gene>